<name>A0A2N3I1X7_9BACT</name>
<keyword evidence="6" id="KW-1185">Reference proteome</keyword>
<accession>A0A2N3I1X7</accession>
<dbReference type="InterPro" id="IPR018893">
    <property type="entry name" value="T8SS_CsgF"/>
</dbReference>
<dbReference type="Proteomes" id="UP000233535">
    <property type="component" value="Unassembled WGS sequence"/>
</dbReference>
<proteinExistence type="predicted"/>
<comment type="function">
    <text evidence="1">May be involved in the biogenesis of curli organelles.</text>
</comment>
<evidence type="ECO:0000313" key="5">
    <source>
        <dbReference type="EMBL" id="PKQ64315.1"/>
    </source>
</evidence>
<evidence type="ECO:0000256" key="1">
    <source>
        <dbReference type="ARBA" id="ARBA00003989"/>
    </source>
</evidence>
<organism evidence="5 6">
    <name type="scientific">Labilibaculum filiforme</name>
    <dbReference type="NCBI Taxonomy" id="1940526"/>
    <lineage>
        <taxon>Bacteria</taxon>
        <taxon>Pseudomonadati</taxon>
        <taxon>Bacteroidota</taxon>
        <taxon>Bacteroidia</taxon>
        <taxon>Marinilabiliales</taxon>
        <taxon>Marinifilaceae</taxon>
        <taxon>Labilibaculum</taxon>
    </lineage>
</organism>
<evidence type="ECO:0000313" key="6">
    <source>
        <dbReference type="Proteomes" id="UP000233535"/>
    </source>
</evidence>
<evidence type="ECO:0000256" key="2">
    <source>
        <dbReference type="ARBA" id="ARBA00014031"/>
    </source>
</evidence>
<feature type="chain" id="PRO_5014865455" description="Curli production assembly/transport component CsgF" evidence="4">
    <location>
        <begin position="24"/>
        <end position="140"/>
    </location>
</feature>
<dbReference type="AlphaFoldDB" id="A0A2N3I1X7"/>
<reference evidence="5 6" key="1">
    <citation type="journal article" date="2017" name="Front. Microbiol.">
        <title>Labilibaculum manganireducens gen. nov., sp. nov. and Labilibaculum filiforme sp. nov., Novel Bacteroidetes Isolated from Subsurface Sediments of the Baltic Sea.</title>
        <authorList>
            <person name="Vandieken V."/>
            <person name="Marshall I.P."/>
            <person name="Niemann H."/>
            <person name="Engelen B."/>
            <person name="Cypionka H."/>
        </authorList>
    </citation>
    <scope>NUCLEOTIDE SEQUENCE [LARGE SCALE GENOMIC DNA]</scope>
    <source>
        <strain evidence="5 6">59.16B</strain>
    </source>
</reference>
<feature type="signal peptide" evidence="4">
    <location>
        <begin position="1"/>
        <end position="23"/>
    </location>
</feature>
<evidence type="ECO:0000256" key="3">
    <source>
        <dbReference type="ARBA" id="ARBA00022729"/>
    </source>
</evidence>
<comment type="caution">
    <text evidence="5">The sequence shown here is derived from an EMBL/GenBank/DDBJ whole genome shotgun (WGS) entry which is preliminary data.</text>
</comment>
<keyword evidence="3 4" id="KW-0732">Signal</keyword>
<gene>
    <name evidence="5" type="ORF">BZG02_05725</name>
</gene>
<sequence>MNIVKIVFVFIFMSFLLPNESKAQDFVYTPINSSFGGNAYNYNWLINSATQQNRIEDPNAEDALNSDPLDDFQDNLNRQILNQLSSKLVNSIFGDSNDLETGSYNLGNYKVDISEDASGVTVNVQDIANGNYTNVVIPSY</sequence>
<dbReference type="Pfam" id="PF10614">
    <property type="entry name" value="CsgF"/>
    <property type="match status" value="1"/>
</dbReference>
<evidence type="ECO:0000256" key="4">
    <source>
        <dbReference type="SAM" id="SignalP"/>
    </source>
</evidence>
<protein>
    <recommendedName>
        <fullName evidence="2">Curli production assembly/transport component CsgF</fullName>
    </recommendedName>
</protein>
<dbReference type="EMBL" id="MVDD01000003">
    <property type="protein sequence ID" value="PKQ64315.1"/>
    <property type="molecule type" value="Genomic_DNA"/>
</dbReference>
<dbReference type="RefSeq" id="WP_218972153.1">
    <property type="nucleotide sequence ID" value="NZ_MVDD01000003.1"/>
</dbReference>